<reference evidence="8 9" key="1">
    <citation type="submission" date="2016-05" db="EMBL/GenBank/DDBJ databases">
        <title>Niabella ginsenosidivorans BS26 whole genome sequencing.</title>
        <authorList>
            <person name="Im W.T."/>
            <person name="Siddiqi M.Z."/>
        </authorList>
    </citation>
    <scope>NUCLEOTIDE SEQUENCE [LARGE SCALE GENOMIC DNA]</scope>
    <source>
        <strain evidence="8 9">BS26</strain>
    </source>
</reference>
<dbReference type="AlphaFoldDB" id="A0A1A9IAF2"/>
<evidence type="ECO:0000313" key="8">
    <source>
        <dbReference type="EMBL" id="ANH83702.1"/>
    </source>
</evidence>
<evidence type="ECO:0000313" key="9">
    <source>
        <dbReference type="Proteomes" id="UP000077667"/>
    </source>
</evidence>
<dbReference type="OrthoDB" id="9814535at2"/>
<keyword evidence="2" id="KW-0812">Transmembrane</keyword>
<dbReference type="PROSITE" id="PS51257">
    <property type="entry name" value="PROKAR_LIPOPROTEIN"/>
    <property type="match status" value="1"/>
</dbReference>
<keyword evidence="4" id="KW-0472">Membrane</keyword>
<dbReference type="Gene3D" id="3.10.20.310">
    <property type="entry name" value="membrane protein fhac"/>
    <property type="match status" value="1"/>
</dbReference>
<dbReference type="STRING" id="1176587.A8C56_04490"/>
<dbReference type="Gene3D" id="2.40.160.50">
    <property type="entry name" value="membrane protein fhac: a member of the omp85/tpsb transporter family"/>
    <property type="match status" value="1"/>
</dbReference>
<keyword evidence="5" id="KW-0998">Cell outer membrane</keyword>
<dbReference type="PANTHER" id="PTHR12815:SF47">
    <property type="entry name" value="TRANSLOCATION AND ASSEMBLY MODULE SUBUNIT TAMA"/>
    <property type="match status" value="1"/>
</dbReference>
<dbReference type="InterPro" id="IPR000184">
    <property type="entry name" value="Bac_surfAg_D15"/>
</dbReference>
<gene>
    <name evidence="8" type="ORF">A8C56_04490</name>
</gene>
<name>A0A1A9IAF2_9BACT</name>
<dbReference type="Proteomes" id="UP000077667">
    <property type="component" value="Chromosome"/>
</dbReference>
<dbReference type="KEGG" id="nia:A8C56_04490"/>
<dbReference type="GO" id="GO:0019867">
    <property type="term" value="C:outer membrane"/>
    <property type="evidence" value="ECO:0007669"/>
    <property type="project" value="InterPro"/>
</dbReference>
<evidence type="ECO:0000259" key="7">
    <source>
        <dbReference type="Pfam" id="PF01103"/>
    </source>
</evidence>
<dbReference type="PANTHER" id="PTHR12815">
    <property type="entry name" value="SORTING AND ASSEMBLY MACHINERY SAMM50 PROTEIN FAMILY MEMBER"/>
    <property type="match status" value="1"/>
</dbReference>
<protein>
    <recommendedName>
        <fullName evidence="7">Bacterial surface antigen (D15) domain-containing protein</fullName>
    </recommendedName>
</protein>
<organism evidence="8 9">
    <name type="scientific">Niabella ginsenosidivorans</name>
    <dbReference type="NCBI Taxonomy" id="1176587"/>
    <lineage>
        <taxon>Bacteria</taxon>
        <taxon>Pseudomonadati</taxon>
        <taxon>Bacteroidota</taxon>
        <taxon>Chitinophagia</taxon>
        <taxon>Chitinophagales</taxon>
        <taxon>Chitinophagaceae</taxon>
        <taxon>Niabella</taxon>
    </lineage>
</organism>
<evidence type="ECO:0000256" key="1">
    <source>
        <dbReference type="ARBA" id="ARBA00004370"/>
    </source>
</evidence>
<evidence type="ECO:0000256" key="2">
    <source>
        <dbReference type="ARBA" id="ARBA00022692"/>
    </source>
</evidence>
<dbReference type="InterPro" id="IPR039910">
    <property type="entry name" value="D15-like"/>
</dbReference>
<proteinExistence type="predicted"/>
<evidence type="ECO:0000256" key="3">
    <source>
        <dbReference type="ARBA" id="ARBA00022729"/>
    </source>
</evidence>
<feature type="chain" id="PRO_5008390120" description="Bacterial surface antigen (D15) domain-containing protein" evidence="6">
    <location>
        <begin position="21"/>
        <end position="767"/>
    </location>
</feature>
<feature type="domain" description="Bacterial surface antigen (D15)" evidence="7">
    <location>
        <begin position="374"/>
        <end position="740"/>
    </location>
</feature>
<evidence type="ECO:0000256" key="6">
    <source>
        <dbReference type="SAM" id="SignalP"/>
    </source>
</evidence>
<feature type="signal peptide" evidence="6">
    <location>
        <begin position="1"/>
        <end position="20"/>
    </location>
</feature>
<accession>A0A1A9IAF2</accession>
<dbReference type="EMBL" id="CP015772">
    <property type="protein sequence ID" value="ANH83702.1"/>
    <property type="molecule type" value="Genomic_DNA"/>
</dbReference>
<sequence>MNKHLSIYLLLISVLLAACSATRKLQPGQVLYTGATVRLNPDTPAVKGQKTFKNELESRARPVPNKKLLGWRYKLAFYNMVSEPKKKKGFKYWVKYKLGEPPVLMSQVKVTNNVNVMRSYMTSKGFLQADGSGEAVEKGKTGKMVYTIYSGPRYTINQVQFPSGDTSELTAIIDSSKNKTLVKKGDYYDLDIFKLERERIDDVLKQRGYFYFNPDFLLFQADSTIGNDQVDIDLTVKKNTPLDALHPYYIRNISIYPNYTLRRDSSSRQSAPVIFKDFKIYDPTHKYKPRLFDNLIFFHKGERYNRTDHSLSLNRLVNIGTFRFVKAEFNPVDSVPANDQLDLNFLLTSSKKNSLSVAVTGTSKSNNFVGSEVKVTHTNKNVFRGAEQLNLSLSGGFEKQFSGQQKNLTSYSLGAQARLLFPRFMFPIFNFKNYNAYVPKTHITIGSQLLNRANYYTLLSGQGEFGYIWKGNEYNEHTLNPISISYIRTANTTDSFKHMLEQVPTLKNNFENQFIIGSNYTYTYSNQVQAARRNNFLFTGSAETAGNLINVFLKKDPDGIKRLFNTATNQFVRLEADFRDYYKIKPGLIWANRINIGYGIPYGNSTSLPYVRQFFAGGSNDIRAFRSRSLGPGTFNINPNPDSVNLFADQGGDIKAMLNTELRAKLFSVIQGAVFIDAGNIWLAKEDTSRPGGQFKFSSALSQIAVGGGVGLRVDAKIFVIRFDLAMPFRKPYLPPGQRWVFDEIDFGNSRWRKQNLIFNIGIGYPF</sequence>
<evidence type="ECO:0000256" key="4">
    <source>
        <dbReference type="ARBA" id="ARBA00023136"/>
    </source>
</evidence>
<keyword evidence="3 6" id="KW-0732">Signal</keyword>
<evidence type="ECO:0000256" key="5">
    <source>
        <dbReference type="ARBA" id="ARBA00023237"/>
    </source>
</evidence>
<keyword evidence="9" id="KW-1185">Reference proteome</keyword>
<dbReference type="RefSeq" id="WP_067761596.1">
    <property type="nucleotide sequence ID" value="NZ_CP015772.1"/>
</dbReference>
<dbReference type="Pfam" id="PF01103">
    <property type="entry name" value="Omp85"/>
    <property type="match status" value="1"/>
</dbReference>
<comment type="subcellular location">
    <subcellularLocation>
        <location evidence="1">Membrane</location>
    </subcellularLocation>
</comment>